<name>A0A0E9SHE6_ANGAN</name>
<sequence>MVPSQHESPWSKSQQGAFCVELACSPHVYSGFHLQSKDMQ</sequence>
<protein>
    <submittedName>
        <fullName evidence="1">Uncharacterized protein</fullName>
    </submittedName>
</protein>
<dbReference type="AlphaFoldDB" id="A0A0E9SHE6"/>
<accession>A0A0E9SHE6</accession>
<organism evidence="1">
    <name type="scientific">Anguilla anguilla</name>
    <name type="common">European freshwater eel</name>
    <name type="synonym">Muraena anguilla</name>
    <dbReference type="NCBI Taxonomy" id="7936"/>
    <lineage>
        <taxon>Eukaryota</taxon>
        <taxon>Metazoa</taxon>
        <taxon>Chordata</taxon>
        <taxon>Craniata</taxon>
        <taxon>Vertebrata</taxon>
        <taxon>Euteleostomi</taxon>
        <taxon>Actinopterygii</taxon>
        <taxon>Neopterygii</taxon>
        <taxon>Teleostei</taxon>
        <taxon>Anguilliformes</taxon>
        <taxon>Anguillidae</taxon>
        <taxon>Anguilla</taxon>
    </lineage>
</organism>
<reference evidence="1" key="2">
    <citation type="journal article" date="2015" name="Fish Shellfish Immunol.">
        <title>Early steps in the European eel (Anguilla anguilla)-Vibrio vulnificus interaction in the gills: Role of the RtxA13 toxin.</title>
        <authorList>
            <person name="Callol A."/>
            <person name="Pajuelo D."/>
            <person name="Ebbesson L."/>
            <person name="Teles M."/>
            <person name="MacKenzie S."/>
            <person name="Amaro C."/>
        </authorList>
    </citation>
    <scope>NUCLEOTIDE SEQUENCE</scope>
</reference>
<dbReference type="EMBL" id="GBXM01067808">
    <property type="protein sequence ID" value="JAH40769.1"/>
    <property type="molecule type" value="Transcribed_RNA"/>
</dbReference>
<reference evidence="1" key="1">
    <citation type="submission" date="2014-11" db="EMBL/GenBank/DDBJ databases">
        <authorList>
            <person name="Amaro Gonzalez C."/>
        </authorList>
    </citation>
    <scope>NUCLEOTIDE SEQUENCE</scope>
</reference>
<evidence type="ECO:0000313" key="1">
    <source>
        <dbReference type="EMBL" id="JAH40769.1"/>
    </source>
</evidence>
<proteinExistence type="predicted"/>